<dbReference type="AlphaFoldDB" id="A0A6M6BFR3"/>
<keyword evidence="2" id="KW-0732">Signal</keyword>
<accession>A0A6M6BFR3</accession>
<evidence type="ECO:0000256" key="1">
    <source>
        <dbReference type="SAM" id="MobiDB-lite"/>
    </source>
</evidence>
<dbReference type="KEGG" id="hts:HMJ29_06330"/>
<feature type="signal peptide" evidence="2">
    <location>
        <begin position="1"/>
        <end position="19"/>
    </location>
</feature>
<feature type="chain" id="PRO_5026834360" description="Curlin-associated protein" evidence="2">
    <location>
        <begin position="20"/>
        <end position="266"/>
    </location>
</feature>
<evidence type="ECO:0000256" key="2">
    <source>
        <dbReference type="SAM" id="SignalP"/>
    </source>
</evidence>
<evidence type="ECO:0000313" key="3">
    <source>
        <dbReference type="EMBL" id="QJX46574.1"/>
    </source>
</evidence>
<evidence type="ECO:0008006" key="5">
    <source>
        <dbReference type="Google" id="ProtNLM"/>
    </source>
</evidence>
<dbReference type="RefSeq" id="WP_171590683.1">
    <property type="nucleotide sequence ID" value="NZ_CP053538.1"/>
</dbReference>
<feature type="compositionally biased region" description="Polar residues" evidence="1">
    <location>
        <begin position="175"/>
        <end position="205"/>
    </location>
</feature>
<organism evidence="3 4">
    <name type="scientific">Hymenobacter taeanensis</name>
    <dbReference type="NCBI Taxonomy" id="2735321"/>
    <lineage>
        <taxon>Bacteria</taxon>
        <taxon>Pseudomonadati</taxon>
        <taxon>Bacteroidota</taxon>
        <taxon>Cytophagia</taxon>
        <taxon>Cytophagales</taxon>
        <taxon>Hymenobacteraceae</taxon>
        <taxon>Hymenobacter</taxon>
    </lineage>
</organism>
<feature type="compositionally biased region" description="Polar residues" evidence="1">
    <location>
        <begin position="152"/>
        <end position="167"/>
    </location>
</feature>
<dbReference type="Proteomes" id="UP000501623">
    <property type="component" value="Chromosome"/>
</dbReference>
<gene>
    <name evidence="3" type="ORF">HMJ29_06330</name>
</gene>
<sequence>MKKVHLLAAAMLFAGVANAQSTTRQAFRLVNDCIGCGTVTVSPRSATLGNPNSYTAPSAAQIDNCSEVVQGGAGVEAGNENIAVVDQTGTKNIAKLNQLEGDRNYGRQEQVGTDNRAQANIYGSRNTTLQLQRGSGNRAGINVDQVTGDANPKSTDNGNDNWAQQRQRGAGDGEGTNNIANINQFGNSNLASQDQTGNSNSGNIFQHTNFSTAVQVQTGNSNTAATYQGRDNTGAGNVPAMATESYQRSSILQGGNSNSALVNQDH</sequence>
<proteinExistence type="predicted"/>
<keyword evidence="4" id="KW-1185">Reference proteome</keyword>
<name>A0A6M6BFR3_9BACT</name>
<dbReference type="EMBL" id="CP053538">
    <property type="protein sequence ID" value="QJX46574.1"/>
    <property type="molecule type" value="Genomic_DNA"/>
</dbReference>
<evidence type="ECO:0000313" key="4">
    <source>
        <dbReference type="Proteomes" id="UP000501623"/>
    </source>
</evidence>
<protein>
    <recommendedName>
        <fullName evidence="5">Curlin-associated protein</fullName>
    </recommendedName>
</protein>
<feature type="region of interest" description="Disordered" evidence="1">
    <location>
        <begin position="139"/>
        <end position="205"/>
    </location>
</feature>
<reference evidence="3 4" key="1">
    <citation type="submission" date="2020-05" db="EMBL/GenBank/DDBJ databases">
        <title>Complete genome sequence of Hymenobacter sp. TS19 in Coasted Sand Dune.</title>
        <authorList>
            <person name="Lee J.-H."/>
            <person name="Jung J.-H."/>
            <person name="Jeong S."/>
            <person name="Zhao L."/>
            <person name="Kim M.-K."/>
            <person name="Seo H.-S."/>
            <person name="Lim S."/>
        </authorList>
    </citation>
    <scope>NUCLEOTIDE SEQUENCE [LARGE SCALE GENOMIC DNA]</scope>
    <source>
        <strain evidence="3 4">TS19</strain>
    </source>
</reference>